<dbReference type="InterPro" id="IPR001647">
    <property type="entry name" value="HTH_TetR"/>
</dbReference>
<dbReference type="EMBL" id="JABBNB010000001">
    <property type="protein sequence ID" value="NMN99771.1"/>
    <property type="molecule type" value="Genomic_DNA"/>
</dbReference>
<dbReference type="AlphaFoldDB" id="A0A848KNH1"/>
<dbReference type="Gene3D" id="1.10.10.60">
    <property type="entry name" value="Homeodomain-like"/>
    <property type="match status" value="1"/>
</dbReference>
<evidence type="ECO:0000256" key="5">
    <source>
        <dbReference type="PROSITE-ProRule" id="PRU00335"/>
    </source>
</evidence>
<sequence>MPGKLTRQIIVDAAFEVLDDVGIDGLTVRALATRLGVKAPALYWHVKSKQDLLDEMGTEVARRIARRSVDADDFADALRVYAETMRTEYLRHRDGARTFSGTALTDPEMLRGQEDGLRRWRDRGISVERVVDAFEIVTAFVVGFVIEEQERTDESRYSLQRRDAAVGPEYPLVVDAGHHIFRPAQERFDAQLGVVVDAVAQGTRSDMGQ</sequence>
<dbReference type="Gene3D" id="1.10.357.10">
    <property type="entry name" value="Tetracycline Repressor, domain 2"/>
    <property type="match status" value="1"/>
</dbReference>
<dbReference type="SUPFAM" id="SSF46689">
    <property type="entry name" value="Homeodomain-like"/>
    <property type="match status" value="1"/>
</dbReference>
<dbReference type="InterPro" id="IPR036271">
    <property type="entry name" value="Tet_transcr_reg_TetR-rel_C_sf"/>
</dbReference>
<dbReference type="Proteomes" id="UP000550729">
    <property type="component" value="Unassembled WGS sequence"/>
</dbReference>
<dbReference type="PANTHER" id="PTHR30055:SF151">
    <property type="entry name" value="TRANSCRIPTIONAL REGULATORY PROTEIN"/>
    <property type="match status" value="1"/>
</dbReference>
<keyword evidence="3 5" id="KW-0238">DNA-binding</keyword>
<evidence type="ECO:0000313" key="7">
    <source>
        <dbReference type="EMBL" id="NMN99771.1"/>
    </source>
</evidence>
<dbReference type="PANTHER" id="PTHR30055">
    <property type="entry name" value="HTH-TYPE TRANSCRIPTIONAL REGULATOR RUTR"/>
    <property type="match status" value="1"/>
</dbReference>
<evidence type="ECO:0000256" key="1">
    <source>
        <dbReference type="ARBA" id="ARBA00022491"/>
    </source>
</evidence>
<dbReference type="RefSeq" id="WP_170192271.1">
    <property type="nucleotide sequence ID" value="NZ_JABBNB010000001.1"/>
</dbReference>
<keyword evidence="4" id="KW-0804">Transcription</keyword>
<dbReference type="GO" id="GO:0046677">
    <property type="term" value="P:response to antibiotic"/>
    <property type="evidence" value="ECO:0007669"/>
    <property type="project" value="InterPro"/>
</dbReference>
<dbReference type="Pfam" id="PF02909">
    <property type="entry name" value="TetR_C_1"/>
    <property type="match status" value="1"/>
</dbReference>
<dbReference type="InterPro" id="IPR004111">
    <property type="entry name" value="Repressor_TetR_C"/>
</dbReference>
<dbReference type="Pfam" id="PF00440">
    <property type="entry name" value="TetR_N"/>
    <property type="match status" value="1"/>
</dbReference>
<evidence type="ECO:0000256" key="2">
    <source>
        <dbReference type="ARBA" id="ARBA00023015"/>
    </source>
</evidence>
<comment type="caution">
    <text evidence="7">The sequence shown here is derived from an EMBL/GenBank/DDBJ whole genome shotgun (WGS) entry which is preliminary data.</text>
</comment>
<protein>
    <submittedName>
        <fullName evidence="7">TetR family transcriptional regulator</fullName>
    </submittedName>
</protein>
<evidence type="ECO:0000256" key="4">
    <source>
        <dbReference type="ARBA" id="ARBA00023163"/>
    </source>
</evidence>
<dbReference type="PRINTS" id="PR00400">
    <property type="entry name" value="TETREPRESSOR"/>
</dbReference>
<feature type="domain" description="HTH tetR-type" evidence="6">
    <location>
        <begin position="4"/>
        <end position="64"/>
    </location>
</feature>
<name>A0A848KNH1_9ACTN</name>
<keyword evidence="1" id="KW-0678">Repressor</keyword>
<dbReference type="InterPro" id="IPR009057">
    <property type="entry name" value="Homeodomain-like_sf"/>
</dbReference>
<organism evidence="7 8">
    <name type="scientific">Gordonia asplenii</name>
    <dbReference type="NCBI Taxonomy" id="2725283"/>
    <lineage>
        <taxon>Bacteria</taxon>
        <taxon>Bacillati</taxon>
        <taxon>Actinomycetota</taxon>
        <taxon>Actinomycetes</taxon>
        <taxon>Mycobacteriales</taxon>
        <taxon>Gordoniaceae</taxon>
        <taxon>Gordonia</taxon>
    </lineage>
</organism>
<gene>
    <name evidence="7" type="ORF">HH308_00895</name>
</gene>
<keyword evidence="8" id="KW-1185">Reference proteome</keyword>
<dbReference type="SUPFAM" id="SSF48498">
    <property type="entry name" value="Tetracyclin repressor-like, C-terminal domain"/>
    <property type="match status" value="1"/>
</dbReference>
<evidence type="ECO:0000259" key="6">
    <source>
        <dbReference type="PROSITE" id="PS50977"/>
    </source>
</evidence>
<keyword evidence="2" id="KW-0805">Transcription regulation</keyword>
<dbReference type="PROSITE" id="PS50977">
    <property type="entry name" value="HTH_TETR_2"/>
    <property type="match status" value="1"/>
</dbReference>
<feature type="DNA-binding region" description="H-T-H motif" evidence="5">
    <location>
        <begin position="27"/>
        <end position="46"/>
    </location>
</feature>
<dbReference type="GO" id="GO:0003700">
    <property type="term" value="F:DNA-binding transcription factor activity"/>
    <property type="evidence" value="ECO:0007669"/>
    <property type="project" value="TreeGrafter"/>
</dbReference>
<dbReference type="InterPro" id="IPR003012">
    <property type="entry name" value="Tet_transcr_reg_TetR"/>
</dbReference>
<dbReference type="GO" id="GO:0000976">
    <property type="term" value="F:transcription cis-regulatory region binding"/>
    <property type="evidence" value="ECO:0007669"/>
    <property type="project" value="TreeGrafter"/>
</dbReference>
<dbReference type="GO" id="GO:0045892">
    <property type="term" value="P:negative regulation of DNA-templated transcription"/>
    <property type="evidence" value="ECO:0007669"/>
    <property type="project" value="InterPro"/>
</dbReference>
<accession>A0A848KNH1</accession>
<reference evidence="7 8" key="1">
    <citation type="submission" date="2020-04" db="EMBL/GenBank/DDBJ databases">
        <title>Gordonia sp. nov. TBRC 11910.</title>
        <authorList>
            <person name="Suriyachadkun C."/>
        </authorList>
    </citation>
    <scope>NUCLEOTIDE SEQUENCE [LARGE SCALE GENOMIC DNA]</scope>
    <source>
        <strain evidence="7 8">TBRC 11910</strain>
    </source>
</reference>
<evidence type="ECO:0000313" key="8">
    <source>
        <dbReference type="Proteomes" id="UP000550729"/>
    </source>
</evidence>
<proteinExistence type="predicted"/>
<evidence type="ECO:0000256" key="3">
    <source>
        <dbReference type="ARBA" id="ARBA00023125"/>
    </source>
</evidence>
<dbReference type="PRINTS" id="PR00455">
    <property type="entry name" value="HTHTETR"/>
</dbReference>
<dbReference type="InterPro" id="IPR050109">
    <property type="entry name" value="HTH-type_TetR-like_transc_reg"/>
</dbReference>